<dbReference type="AlphaFoldDB" id="A0A090MDY9"/>
<reference evidence="1" key="1">
    <citation type="submission" date="2013-05" db="EMBL/GenBank/DDBJ databases">
        <title>Draft genome sequences of six wheat associated Fusarium spp. isolates.</title>
        <authorList>
            <person name="Moolhuijzen P.M."/>
            <person name="Manners J.M."/>
            <person name="Wilcox S."/>
            <person name="Bellgard M.I."/>
            <person name="Gardiner D.M."/>
        </authorList>
    </citation>
    <scope>NUCLEOTIDE SEQUENCE</scope>
    <source>
        <strain evidence="1">CS3069</strain>
    </source>
</reference>
<name>A0A090MDY9_9HYPO</name>
<dbReference type="EMBL" id="CBMI010003742">
    <property type="protein sequence ID" value="CEG05363.1"/>
    <property type="molecule type" value="Genomic_DNA"/>
</dbReference>
<proteinExistence type="predicted"/>
<protein>
    <submittedName>
        <fullName evidence="1">WGS project CBMI000000000 data, contig CS3069_c003744</fullName>
    </submittedName>
</protein>
<dbReference type="EMBL" id="HG320383">
    <property type="protein sequence ID" value="CEG05923.1"/>
    <property type="molecule type" value="Genomic_DNA"/>
</dbReference>
<accession>A0A090MDY9</accession>
<sequence length="148" mass="17108">MDALTPLNMWGDILNDHRLFSLGHYTKDDLNELYGLDPEVLEYLLSHSSDWETEIEFVEGYTGLMYARLSCESNQILRGLLAEVNNSGLDLITAERELIQGSANMTPSRLLVFGRRFRLDFDRFGNFLAYRFRMDEGVYVPPMEELSN</sequence>
<gene>
    <name evidence="1" type="ORF">BN850_0109770</name>
</gene>
<organism evidence="1">
    <name type="scientific">Fusarium clavum</name>
    <dbReference type="NCBI Taxonomy" id="2594811"/>
    <lineage>
        <taxon>Eukaryota</taxon>
        <taxon>Fungi</taxon>
        <taxon>Dikarya</taxon>
        <taxon>Ascomycota</taxon>
        <taxon>Pezizomycotina</taxon>
        <taxon>Sordariomycetes</taxon>
        <taxon>Hypocreomycetidae</taxon>
        <taxon>Hypocreales</taxon>
        <taxon>Nectriaceae</taxon>
        <taxon>Fusarium</taxon>
        <taxon>Fusarium incarnatum-equiseti species complex</taxon>
    </lineage>
</organism>
<evidence type="ECO:0000313" key="1">
    <source>
        <dbReference type="EMBL" id="CEG05363.1"/>
    </source>
</evidence>